<dbReference type="InterPro" id="IPR027417">
    <property type="entry name" value="P-loop_NTPase"/>
</dbReference>
<dbReference type="GO" id="GO:0016301">
    <property type="term" value="F:kinase activity"/>
    <property type="evidence" value="ECO:0007669"/>
    <property type="project" value="UniProtKB-KW"/>
</dbReference>
<keyword evidence="3" id="KW-1185">Reference proteome</keyword>
<dbReference type="SUPFAM" id="SSF52540">
    <property type="entry name" value="P-loop containing nucleoside triphosphate hydrolases"/>
    <property type="match status" value="1"/>
</dbReference>
<organism evidence="2 3">
    <name type="scientific">Pseudoalteromonas phage J2-1</name>
    <dbReference type="NCBI Taxonomy" id="2023998"/>
    <lineage>
        <taxon>Viruses</taxon>
        <taxon>Duplodnaviria</taxon>
        <taxon>Heunggongvirae</taxon>
        <taxon>Uroviricota</taxon>
        <taxon>Caudoviricetes</taxon>
        <taxon>Qingdaovirus</taxon>
        <taxon>Qingdaovirus J21</taxon>
    </lineage>
</organism>
<reference evidence="2 3" key="1">
    <citation type="submission" date="2017-06" db="EMBL/GenBank/DDBJ databases">
        <title>A Novel Lytic Pseudoalteromonas phage Isolated from Qingdao coast of China.</title>
        <authorList>
            <person name="Li H."/>
        </authorList>
    </citation>
    <scope>NUCLEOTIDE SEQUENCE [LARGE SCALE GENOMIC DNA]</scope>
</reference>
<dbReference type="InterPro" id="IPR023214">
    <property type="entry name" value="HAD_sf"/>
</dbReference>
<dbReference type="InterPro" id="IPR036412">
    <property type="entry name" value="HAD-like_sf"/>
</dbReference>
<dbReference type="Gene3D" id="3.40.50.300">
    <property type="entry name" value="P-loop containing nucleotide triphosphate hydrolases"/>
    <property type="match status" value="1"/>
</dbReference>
<protein>
    <submittedName>
        <fullName evidence="2">Putative polynucleotide 5'-kinase and 3'-phosphatase</fullName>
    </submittedName>
</protein>
<evidence type="ECO:0000259" key="1">
    <source>
        <dbReference type="Pfam" id="PF25109"/>
    </source>
</evidence>
<evidence type="ECO:0000313" key="2">
    <source>
        <dbReference type="EMBL" id="ASU03349.1"/>
    </source>
</evidence>
<keyword evidence="2" id="KW-0808">Transferase</keyword>
<dbReference type="InterPro" id="IPR056782">
    <property type="entry name" value="HAD_PNKP"/>
</dbReference>
<dbReference type="Pfam" id="PF13671">
    <property type="entry name" value="AAA_33"/>
    <property type="match status" value="1"/>
</dbReference>
<dbReference type="SUPFAM" id="SSF56784">
    <property type="entry name" value="HAD-like"/>
    <property type="match status" value="1"/>
</dbReference>
<accession>A0A223LIP5</accession>
<dbReference type="EMBL" id="MF370964">
    <property type="protein sequence ID" value="ASU03349.1"/>
    <property type="molecule type" value="Genomic_DNA"/>
</dbReference>
<feature type="domain" description="Polynucleotide kinase PNKP phosphatase" evidence="1">
    <location>
        <begin position="164"/>
        <end position="298"/>
    </location>
</feature>
<dbReference type="Gene3D" id="3.40.50.1000">
    <property type="entry name" value="HAD superfamily/HAD-like"/>
    <property type="match status" value="1"/>
</dbReference>
<dbReference type="Pfam" id="PF25109">
    <property type="entry name" value="HAD_PNKP"/>
    <property type="match status" value="1"/>
</dbReference>
<keyword evidence="2" id="KW-0418">Kinase</keyword>
<sequence length="304" mass="35358">MKSKKLIYTVGVSCSGKTTWVNDFLSQGNNKNVWVNINRDDIRGFLFTGGTIDWGKYKFTKGNETLVTELQHHLIKDATEKGKNIIISDTNLNPKYIDYFKTWTCLKNYTFEKKVFHIDLLEALERDAKRLSGVGYKVITSQYKNYADVFLKKNWHDPNKEDVPSAVILDIDGTLASMHNRSPFEWDKVGEDLPREEIIHMAKGLIAEGYVPIFMSGRDSVCMEDTQLWIEKYFTELGGHFHLYMRPEGDCRKDTIIKKELFNRYVNHNYNVKLVLDDRPTVSRMFKYDLGLNVVNVGNPWLEF</sequence>
<name>A0A223LIP5_9CAUD</name>
<dbReference type="RefSeq" id="YP_009791490.1">
    <property type="nucleotide sequence ID" value="NC_047839.1"/>
</dbReference>
<dbReference type="KEGG" id="vg:54981672"/>
<dbReference type="Proteomes" id="UP000222256">
    <property type="component" value="Segment"/>
</dbReference>
<dbReference type="GeneID" id="54981672"/>
<evidence type="ECO:0000313" key="3">
    <source>
        <dbReference type="Proteomes" id="UP000222256"/>
    </source>
</evidence>
<proteinExistence type="predicted"/>